<dbReference type="AlphaFoldDB" id="A0A2G2WST8"/>
<evidence type="ECO:0000313" key="1">
    <source>
        <dbReference type="EMBL" id="PHT48251.1"/>
    </source>
</evidence>
<reference evidence="1 2" key="1">
    <citation type="journal article" date="2017" name="Genome Biol.">
        <title>New reference genome sequences of hot pepper reveal the massive evolution of plant disease-resistance genes by retroduplication.</title>
        <authorList>
            <person name="Kim S."/>
            <person name="Park J."/>
            <person name="Yeom S.I."/>
            <person name="Kim Y.M."/>
            <person name="Seo E."/>
            <person name="Kim K.T."/>
            <person name="Kim M.S."/>
            <person name="Lee J.M."/>
            <person name="Cheong K."/>
            <person name="Shin H.S."/>
            <person name="Kim S.B."/>
            <person name="Han K."/>
            <person name="Lee J."/>
            <person name="Park M."/>
            <person name="Lee H.A."/>
            <person name="Lee H.Y."/>
            <person name="Lee Y."/>
            <person name="Oh S."/>
            <person name="Lee J.H."/>
            <person name="Choi E."/>
            <person name="Choi E."/>
            <person name="Lee S.E."/>
            <person name="Jeon J."/>
            <person name="Kim H."/>
            <person name="Choi G."/>
            <person name="Song H."/>
            <person name="Lee J."/>
            <person name="Lee S.C."/>
            <person name="Kwon J.K."/>
            <person name="Lee H.Y."/>
            <person name="Koo N."/>
            <person name="Hong Y."/>
            <person name="Kim R.W."/>
            <person name="Kang W.H."/>
            <person name="Huh J.H."/>
            <person name="Kang B.C."/>
            <person name="Yang T.J."/>
            <person name="Lee Y.H."/>
            <person name="Bennetzen J.L."/>
            <person name="Choi D."/>
        </authorList>
    </citation>
    <scope>NUCLEOTIDE SEQUENCE [LARGE SCALE GENOMIC DNA]</scope>
    <source>
        <strain evidence="2">cv. PBC81</strain>
    </source>
</reference>
<dbReference type="OrthoDB" id="1300667at2759"/>
<sequence>MISREKFVEAIIEHDLSYSFVEYKKIRACLDYVNPEVIMPSRNTSVVDVQKVHFKEKEKLRQASAKIPNRVCLTSDCWTADEDELLKETMSNVIDGTSASESGVDKL</sequence>
<name>A0A2G2WST8_CAPBA</name>
<dbReference type="PANTHER" id="PTHR46481:SF6">
    <property type="entry name" value="ZINC FINGER BED DOMAIN-CONTAINING PROTEIN RICESLEEPER 2-LIKE"/>
    <property type="match status" value="1"/>
</dbReference>
<reference evidence="2" key="2">
    <citation type="journal article" date="2017" name="J. Anim. Genet.">
        <title>Multiple reference genome sequences of hot pepper reveal the massive evolution of plant disease resistance genes by retroduplication.</title>
        <authorList>
            <person name="Kim S."/>
            <person name="Park J."/>
            <person name="Yeom S.-I."/>
            <person name="Kim Y.-M."/>
            <person name="Seo E."/>
            <person name="Kim K.-T."/>
            <person name="Kim M.-S."/>
            <person name="Lee J.M."/>
            <person name="Cheong K."/>
            <person name="Shin H.-S."/>
            <person name="Kim S.-B."/>
            <person name="Han K."/>
            <person name="Lee J."/>
            <person name="Park M."/>
            <person name="Lee H.-A."/>
            <person name="Lee H.-Y."/>
            <person name="Lee Y."/>
            <person name="Oh S."/>
            <person name="Lee J.H."/>
            <person name="Choi E."/>
            <person name="Choi E."/>
            <person name="Lee S.E."/>
            <person name="Jeon J."/>
            <person name="Kim H."/>
            <person name="Choi G."/>
            <person name="Song H."/>
            <person name="Lee J."/>
            <person name="Lee S.-C."/>
            <person name="Kwon J.-K."/>
            <person name="Lee H.-Y."/>
            <person name="Koo N."/>
            <person name="Hong Y."/>
            <person name="Kim R.W."/>
            <person name="Kang W.-H."/>
            <person name="Huh J.H."/>
            <person name="Kang B.-C."/>
            <person name="Yang T.-J."/>
            <person name="Lee Y.-H."/>
            <person name="Bennetzen J.L."/>
            <person name="Choi D."/>
        </authorList>
    </citation>
    <scope>NUCLEOTIDE SEQUENCE [LARGE SCALE GENOMIC DNA]</scope>
    <source>
        <strain evidence="2">cv. PBC81</strain>
    </source>
</reference>
<evidence type="ECO:0008006" key="3">
    <source>
        <dbReference type="Google" id="ProtNLM"/>
    </source>
</evidence>
<dbReference type="Proteomes" id="UP000224567">
    <property type="component" value="Unassembled WGS sequence"/>
</dbReference>
<dbReference type="EMBL" id="MLFT02000005">
    <property type="protein sequence ID" value="PHT48251.1"/>
    <property type="molecule type" value="Genomic_DNA"/>
</dbReference>
<evidence type="ECO:0000313" key="2">
    <source>
        <dbReference type="Proteomes" id="UP000224567"/>
    </source>
</evidence>
<comment type="caution">
    <text evidence="1">The sequence shown here is derived from an EMBL/GenBank/DDBJ whole genome shotgun (WGS) entry which is preliminary data.</text>
</comment>
<dbReference type="InterPro" id="IPR052035">
    <property type="entry name" value="ZnF_BED_domain_contain"/>
</dbReference>
<proteinExistence type="predicted"/>
<keyword evidence="2" id="KW-1185">Reference proteome</keyword>
<dbReference type="PANTHER" id="PTHR46481">
    <property type="entry name" value="ZINC FINGER BED DOMAIN-CONTAINING PROTEIN 4"/>
    <property type="match status" value="1"/>
</dbReference>
<accession>A0A2G2WST8</accession>
<protein>
    <recommendedName>
        <fullName evidence="3">HAT C-terminal dimerisation domain-containing protein</fullName>
    </recommendedName>
</protein>
<gene>
    <name evidence="1" type="ORF">CQW23_12459</name>
</gene>
<organism evidence="1 2">
    <name type="scientific">Capsicum baccatum</name>
    <name type="common">Peruvian pepper</name>
    <dbReference type="NCBI Taxonomy" id="33114"/>
    <lineage>
        <taxon>Eukaryota</taxon>
        <taxon>Viridiplantae</taxon>
        <taxon>Streptophyta</taxon>
        <taxon>Embryophyta</taxon>
        <taxon>Tracheophyta</taxon>
        <taxon>Spermatophyta</taxon>
        <taxon>Magnoliopsida</taxon>
        <taxon>eudicotyledons</taxon>
        <taxon>Gunneridae</taxon>
        <taxon>Pentapetalae</taxon>
        <taxon>asterids</taxon>
        <taxon>lamiids</taxon>
        <taxon>Solanales</taxon>
        <taxon>Solanaceae</taxon>
        <taxon>Solanoideae</taxon>
        <taxon>Capsiceae</taxon>
        <taxon>Capsicum</taxon>
    </lineage>
</organism>